<proteinExistence type="predicted"/>
<sequence>MPVVRLTLKLSLAPDEGGGGETGEEGEVAGVTVTGTSGRDVEVSGAGERFGATEVGEVSGAGEAVGVTGVAADGGFAGEAGDGVGVAVARVSISTFIPELQWPGVPQMKYLLPGDDRAMTVLPSEWLLIALLA</sequence>
<name>A0A7J7DI51_TRIWF</name>
<comment type="caution">
    <text evidence="1">The sequence shown here is derived from an EMBL/GenBank/DDBJ whole genome shotgun (WGS) entry which is preliminary data.</text>
</comment>
<evidence type="ECO:0000313" key="2">
    <source>
        <dbReference type="Proteomes" id="UP000593562"/>
    </source>
</evidence>
<dbReference type="InParanoid" id="A0A7J7DI51"/>
<evidence type="ECO:0000313" key="1">
    <source>
        <dbReference type="EMBL" id="KAF5746040.1"/>
    </source>
</evidence>
<protein>
    <submittedName>
        <fullName evidence="1">Uncharacterized protein</fullName>
    </submittedName>
</protein>
<dbReference type="Proteomes" id="UP000593562">
    <property type="component" value="Unassembled WGS sequence"/>
</dbReference>
<reference evidence="1 2" key="1">
    <citation type="journal article" date="2020" name="Nat. Commun.">
        <title>Genome of Tripterygium wilfordii and identification of cytochrome P450 involved in triptolide biosynthesis.</title>
        <authorList>
            <person name="Tu L."/>
            <person name="Su P."/>
            <person name="Zhang Z."/>
            <person name="Gao L."/>
            <person name="Wang J."/>
            <person name="Hu T."/>
            <person name="Zhou J."/>
            <person name="Zhang Y."/>
            <person name="Zhao Y."/>
            <person name="Liu Y."/>
            <person name="Song Y."/>
            <person name="Tong Y."/>
            <person name="Lu Y."/>
            <person name="Yang J."/>
            <person name="Xu C."/>
            <person name="Jia M."/>
            <person name="Peters R.J."/>
            <person name="Huang L."/>
            <person name="Gao W."/>
        </authorList>
    </citation>
    <scope>NUCLEOTIDE SEQUENCE [LARGE SCALE GENOMIC DNA]</scope>
    <source>
        <strain evidence="2">cv. XIE 37</strain>
        <tissue evidence="1">Leaf</tissue>
    </source>
</reference>
<accession>A0A7J7DI51</accession>
<gene>
    <name evidence="1" type="ORF">HS088_TW06G00205</name>
</gene>
<organism evidence="1 2">
    <name type="scientific">Tripterygium wilfordii</name>
    <name type="common">Thunder God vine</name>
    <dbReference type="NCBI Taxonomy" id="458696"/>
    <lineage>
        <taxon>Eukaryota</taxon>
        <taxon>Viridiplantae</taxon>
        <taxon>Streptophyta</taxon>
        <taxon>Embryophyta</taxon>
        <taxon>Tracheophyta</taxon>
        <taxon>Spermatophyta</taxon>
        <taxon>Magnoliopsida</taxon>
        <taxon>eudicotyledons</taxon>
        <taxon>Gunneridae</taxon>
        <taxon>Pentapetalae</taxon>
        <taxon>rosids</taxon>
        <taxon>fabids</taxon>
        <taxon>Celastrales</taxon>
        <taxon>Celastraceae</taxon>
        <taxon>Tripterygium</taxon>
    </lineage>
</organism>
<keyword evidence="2" id="KW-1185">Reference proteome</keyword>
<dbReference type="EMBL" id="JAAARO010000006">
    <property type="protein sequence ID" value="KAF5746040.1"/>
    <property type="molecule type" value="Genomic_DNA"/>
</dbReference>
<dbReference type="AlphaFoldDB" id="A0A7J7DI51"/>